<dbReference type="Gene3D" id="3.40.50.10810">
    <property type="entry name" value="Tandem AAA-ATPase domain"/>
    <property type="match status" value="1"/>
</dbReference>
<dbReference type="Proteomes" id="UP000781958">
    <property type="component" value="Unassembled WGS sequence"/>
</dbReference>
<dbReference type="Gene3D" id="3.40.50.300">
    <property type="entry name" value="P-loop containing nucleotide triphosphate hydrolases"/>
    <property type="match status" value="1"/>
</dbReference>
<evidence type="ECO:0000259" key="6">
    <source>
        <dbReference type="PROSITE" id="PS51194"/>
    </source>
</evidence>
<evidence type="ECO:0000313" key="7">
    <source>
        <dbReference type="EMBL" id="MBP2296255.1"/>
    </source>
</evidence>
<feature type="domain" description="Helicase ATP-binding" evidence="5">
    <location>
        <begin position="731"/>
        <end position="891"/>
    </location>
</feature>
<keyword evidence="7" id="KW-0547">Nucleotide-binding</keyword>
<dbReference type="PANTHER" id="PTHR10799">
    <property type="entry name" value="SNF2/RAD54 HELICASE FAMILY"/>
    <property type="match status" value="1"/>
</dbReference>
<keyword evidence="2" id="KW-0863">Zinc-finger</keyword>
<accession>A0ABS4SUM3</accession>
<dbReference type="InterPro" id="IPR038718">
    <property type="entry name" value="SNF2-like_sf"/>
</dbReference>
<keyword evidence="1" id="KW-0378">Hydrolase</keyword>
<dbReference type="GO" id="GO:0004386">
    <property type="term" value="F:helicase activity"/>
    <property type="evidence" value="ECO:0007669"/>
    <property type="project" value="UniProtKB-KW"/>
</dbReference>
<evidence type="ECO:0000313" key="8">
    <source>
        <dbReference type="Proteomes" id="UP000781958"/>
    </source>
</evidence>
<feature type="domain" description="SWIM-type" evidence="4">
    <location>
        <begin position="59"/>
        <end position="94"/>
    </location>
</feature>
<dbReference type="InterPro" id="IPR001650">
    <property type="entry name" value="Helicase_C-like"/>
</dbReference>
<organism evidence="7 8">
    <name type="scientific">Azospirillum rugosum</name>
    <dbReference type="NCBI Taxonomy" id="416170"/>
    <lineage>
        <taxon>Bacteria</taxon>
        <taxon>Pseudomonadati</taxon>
        <taxon>Pseudomonadota</taxon>
        <taxon>Alphaproteobacteria</taxon>
        <taxon>Rhodospirillales</taxon>
        <taxon>Azospirillaceae</taxon>
        <taxon>Azospirillum</taxon>
    </lineage>
</organism>
<dbReference type="Pfam" id="PF04434">
    <property type="entry name" value="SWIM"/>
    <property type="match status" value="1"/>
</dbReference>
<dbReference type="InterPro" id="IPR007527">
    <property type="entry name" value="Znf_SWIM"/>
</dbReference>
<evidence type="ECO:0000256" key="1">
    <source>
        <dbReference type="ARBA" id="ARBA00022801"/>
    </source>
</evidence>
<dbReference type="PROSITE" id="PS51194">
    <property type="entry name" value="HELICASE_CTER"/>
    <property type="match status" value="1"/>
</dbReference>
<dbReference type="SMART" id="SM00490">
    <property type="entry name" value="HELICc"/>
    <property type="match status" value="1"/>
</dbReference>
<keyword evidence="7" id="KW-0067">ATP-binding</keyword>
<proteinExistence type="predicted"/>
<dbReference type="PROSITE" id="PS51192">
    <property type="entry name" value="HELICASE_ATP_BIND_1"/>
    <property type="match status" value="1"/>
</dbReference>
<protein>
    <submittedName>
        <fullName evidence="7">Superfamily II DNA or RNA helicase</fullName>
    </submittedName>
</protein>
<keyword evidence="8" id="KW-1185">Reference proteome</keyword>
<gene>
    <name evidence="7" type="ORF">J2851_006071</name>
</gene>
<feature type="region of interest" description="Disordered" evidence="3">
    <location>
        <begin position="99"/>
        <end position="128"/>
    </location>
</feature>
<dbReference type="CDD" id="cd18793">
    <property type="entry name" value="SF2_C_SNF"/>
    <property type="match status" value="1"/>
</dbReference>
<dbReference type="Pfam" id="PF00271">
    <property type="entry name" value="Helicase_C"/>
    <property type="match status" value="1"/>
</dbReference>
<dbReference type="InterPro" id="IPR014001">
    <property type="entry name" value="Helicase_ATP-bd"/>
</dbReference>
<keyword evidence="7" id="KW-0347">Helicase</keyword>
<dbReference type="InterPro" id="IPR027417">
    <property type="entry name" value="P-loop_NTPase"/>
</dbReference>
<name>A0ABS4SUM3_9PROT</name>
<dbReference type="SUPFAM" id="SSF52540">
    <property type="entry name" value="P-loop containing nucleoside triphosphate hydrolases"/>
    <property type="match status" value="2"/>
</dbReference>
<dbReference type="RefSeq" id="WP_209771169.1">
    <property type="nucleotide sequence ID" value="NZ_JAGINP010000029.1"/>
</dbReference>
<evidence type="ECO:0000259" key="5">
    <source>
        <dbReference type="PROSITE" id="PS51192"/>
    </source>
</evidence>
<keyword evidence="2" id="KW-0862">Zinc</keyword>
<dbReference type="Pfam" id="PF00176">
    <property type="entry name" value="SNF2-rel_dom"/>
    <property type="match status" value="1"/>
</dbReference>
<evidence type="ECO:0000256" key="2">
    <source>
        <dbReference type="PROSITE-ProRule" id="PRU00325"/>
    </source>
</evidence>
<dbReference type="CDD" id="cd18012">
    <property type="entry name" value="DEXQc_arch_SWI2_SNF2"/>
    <property type="match status" value="1"/>
</dbReference>
<dbReference type="InterPro" id="IPR049730">
    <property type="entry name" value="SNF2/RAD54-like_C"/>
</dbReference>
<dbReference type="SMART" id="SM00487">
    <property type="entry name" value="DEXDc"/>
    <property type="match status" value="1"/>
</dbReference>
<comment type="caution">
    <text evidence="7">The sequence shown here is derived from an EMBL/GenBank/DDBJ whole genome shotgun (WGS) entry which is preliminary data.</text>
</comment>
<evidence type="ECO:0000259" key="4">
    <source>
        <dbReference type="PROSITE" id="PS50966"/>
    </source>
</evidence>
<feature type="compositionally biased region" description="Basic and acidic residues" evidence="3">
    <location>
        <begin position="99"/>
        <end position="110"/>
    </location>
</feature>
<dbReference type="InterPro" id="IPR000330">
    <property type="entry name" value="SNF2_N"/>
</dbReference>
<dbReference type="EMBL" id="JAGINP010000029">
    <property type="protein sequence ID" value="MBP2296255.1"/>
    <property type="molecule type" value="Genomic_DNA"/>
</dbReference>
<reference evidence="7 8" key="1">
    <citation type="submission" date="2021-03" db="EMBL/GenBank/DDBJ databases">
        <title>Genomic Encyclopedia of Type Strains, Phase III (KMG-III): the genomes of soil and plant-associated and newly described type strains.</title>
        <authorList>
            <person name="Whitman W."/>
        </authorList>
    </citation>
    <scope>NUCLEOTIDE SEQUENCE [LARGE SCALE GENOMIC DNA]</scope>
    <source>
        <strain evidence="7 8">IMMIB AFH-6</strain>
    </source>
</reference>
<dbReference type="PROSITE" id="PS50966">
    <property type="entry name" value="ZF_SWIM"/>
    <property type="match status" value="1"/>
</dbReference>
<keyword evidence="2" id="KW-0479">Metal-binding</keyword>
<sequence length="1188" mass="129218">MIALSSLRRFFDAGSFERGQRYERERRVVTLDVVARGKGVLSLTASVQGSERRPYEQDIDVTVKGDAVQLVDGGCDCPVGYNCKHVAAAVIAWARRQDTKPNDTAADRTARPPSHSSAEFAPSAPPTPVPALSAPLQALLFRLDEAAARDAGDTYPETVRKRLLYVLGLEEGTDGGRRLALRVLSVSLRKDGGFANDAKTYDWHQLSNMPAAKFIIPSDRAILSVAARTSDYATPNSFALAAEWAPWLIERMLRSGRLHWGDFRTGRPLRAGPARPGTPRWDHDSTGRQRFAIALEAPSAIALPTVPLLFLDPDSGECGPIDTGLAPNVAATLLGAPPLPPSEVAAFRAAAGRLGDRLPVLPDPPTRTETRRVAPRPRLRLRLARHGYGYDHRYGYGYGAGAYGSATATGVPVAELSFDYAATRVASNGPATPLQWMEDGVLVTADRQPKEEAKAAQRLRKADLVPNPMPLSVGGGPPVQKALFVASGDALAERSVWLELVHTGLSALRAEGWGVEIDPDFPYQVLDAPADWALEIGDGTGIDWFGLSLGVEVGGERIDLLPVLRTVIEALGRFDPAEFYPDEFYPAEFDPADAAFNNGGSDETGPPRGLDAVLEMVAPDGVLFVQVDDTRFLPLEVGRLRPLIGVLMELFGLQPDGGAGAGLRIGRTHLGDLAALEAAAGAVGIPLLGADAVRRMAQALRATGGVPAATVPEGLRATLRPYQKAGLDWLQFLAAHGFGGILADDMGLGKTVQALAHLLAEKEAGRLDRPSLLVAPTSVLGNWRAEVQRFAPGLRTLVLHGPQRKAAHGALGDHDLVVTSYALLPRDREALEAQPWHLAIFDEAQYLKNPAAQATKAAQALEARQRLCLTGTPVENNLDELWSLFALAVPPLLGDRTGFRRQFRTPIEKRGDADRQRVLARRVRPFLLRRTKEEVASELPPKTEIVETVEPHAAQRDLYETIRLAMDKRVREEVARKGLARSHITILDALLKLRQVCCDPRLVKLESARTRVAKGAASAKLERLLEMLPELLEDGRRILLFSQFTSMLDLIKPELERQGVPFVELTGETRDRDTPVRRFQAGEAPLFLISLKAGGTGLNLTAADTVIHYDPWWNPAVEAQATDRAHRIGQEKPVFVYKLVTMGTVEERMVQLQERKRQLGEAVYDEAGGAERLLTAEDVDFLLAPIDA</sequence>
<feature type="domain" description="Helicase C-terminal" evidence="6">
    <location>
        <begin position="1020"/>
        <end position="1175"/>
    </location>
</feature>
<evidence type="ECO:0000256" key="3">
    <source>
        <dbReference type="SAM" id="MobiDB-lite"/>
    </source>
</evidence>